<evidence type="ECO:0000313" key="2">
    <source>
        <dbReference type="Proteomes" id="UP000295757"/>
    </source>
</evidence>
<reference evidence="1 2" key="1">
    <citation type="submission" date="2019-03" db="EMBL/GenBank/DDBJ databases">
        <title>Genomic Encyclopedia of Archaeal and Bacterial Type Strains, Phase II (KMG-II): from individual species to whole genera.</title>
        <authorList>
            <person name="Goeker M."/>
        </authorList>
    </citation>
    <scope>NUCLEOTIDE SEQUENCE [LARGE SCALE GENOMIC DNA]</scope>
    <source>
        <strain evidence="1 2">ATCC 35214</strain>
    </source>
</reference>
<proteinExistence type="predicted"/>
<dbReference type="EMBL" id="SOCN01000004">
    <property type="protein sequence ID" value="TDV23055.1"/>
    <property type="molecule type" value="Genomic_DNA"/>
</dbReference>
<name>A0A4R7UBW7_9BACT</name>
<protein>
    <submittedName>
        <fullName evidence="1">Uncharacterized protein DUF4357</fullName>
    </submittedName>
</protein>
<accession>A0A4R7UBW7</accession>
<dbReference type="RefSeq" id="WP_134111216.1">
    <property type="nucleotide sequence ID" value="NZ_SOCN01000004.1"/>
</dbReference>
<dbReference type="AlphaFoldDB" id="A0A4R7UBW7"/>
<gene>
    <name evidence="1" type="ORF">BCF59_0678</name>
</gene>
<sequence length="637" mass="75463">MNNERKQDNIINYIIKKENYMFDYVIYNDIVKYSYDSSIIIHKQSIPHKLYEKILVIPVKYFLEKSENNVLNCLPSQGIYILLDSLRVNESINKINFYVGQVKERLTENASIISRIKEHSKNSKPIETVVFIYNEHKNLDWNSLGIWEYTIYKSFKDNKILNILNKQEPSYDRSNKDNINQIININNEFVMPILENIISKIFYDFVLKNDFYLTKENKESKTQIENLDRTSQLESEKLLINTNQIPKETLITNNNQSSTNKIQTFSNNWYVIWSEVLEDGQKIRHKTNVVYKNNLFVLPKGEKIRPTHPKIQPREIRRRNKLFSNTSLSRDFILLKDVEFNSPSAAGSFVMGYFVNGYDTLVNENGIKLSNFREILKMTKNNKDNKEKEDNKYTGSLWHISWLNPFLKQSKIKQKEFTKIYFKEDEFIVPKGEKIRPNTNKTLRSQIEKRDNWIKTKKLSKDFILLEDFKFNKSSGVSTFVLGLSSSGNEVILNEKNIKLGNYLKQKKWYQKTKISRNSNSFINSDLTKWFTTWIDDNRQKHKTTIYYKDGIFILPKNTLIKKSNDNDFYSLLKDKRDKFIKESKLSPDFITLEDLQFKTPSAIHNFITFSKSNGKVYLFNDKTRETFSEYINKKSK</sequence>
<keyword evidence="2" id="KW-1185">Reference proteome</keyword>
<comment type="caution">
    <text evidence="1">The sequence shown here is derived from an EMBL/GenBank/DDBJ whole genome shotgun (WGS) entry which is preliminary data.</text>
</comment>
<dbReference type="Proteomes" id="UP000295757">
    <property type="component" value="Unassembled WGS sequence"/>
</dbReference>
<organism evidence="1 2">
    <name type="scientific">Mycoplasmopsis mustelae</name>
    <dbReference type="NCBI Taxonomy" id="171289"/>
    <lineage>
        <taxon>Bacteria</taxon>
        <taxon>Bacillati</taxon>
        <taxon>Mycoplasmatota</taxon>
        <taxon>Mycoplasmoidales</taxon>
        <taxon>Metamycoplasmataceae</taxon>
        <taxon>Mycoplasmopsis</taxon>
    </lineage>
</organism>
<dbReference type="OrthoDB" id="2656488at2"/>
<evidence type="ECO:0000313" key="1">
    <source>
        <dbReference type="EMBL" id="TDV23055.1"/>
    </source>
</evidence>